<name>A0A2S6HQ42_9FIRM</name>
<dbReference type="Proteomes" id="UP000237749">
    <property type="component" value="Unassembled WGS sequence"/>
</dbReference>
<evidence type="ECO:0000313" key="2">
    <source>
        <dbReference type="Proteomes" id="UP000237749"/>
    </source>
</evidence>
<proteinExistence type="predicted"/>
<evidence type="ECO:0000313" key="1">
    <source>
        <dbReference type="EMBL" id="PPK79703.1"/>
    </source>
</evidence>
<dbReference type="AlphaFoldDB" id="A0A2S6HQ42"/>
<comment type="caution">
    <text evidence="1">The sequence shown here is derived from an EMBL/GenBank/DDBJ whole genome shotgun (WGS) entry which is preliminary data.</text>
</comment>
<protein>
    <submittedName>
        <fullName evidence="1">Uncharacterized protein</fullName>
    </submittedName>
</protein>
<reference evidence="1 2" key="1">
    <citation type="submission" date="2018-02" db="EMBL/GenBank/DDBJ databases">
        <title>Genomic Encyclopedia of Archaeal and Bacterial Type Strains, Phase II (KMG-II): from individual species to whole genera.</title>
        <authorList>
            <person name="Goeker M."/>
        </authorList>
    </citation>
    <scope>NUCLEOTIDE SEQUENCE [LARGE SCALE GENOMIC DNA]</scope>
    <source>
        <strain evidence="1 2">DSM 3808</strain>
    </source>
</reference>
<gene>
    <name evidence="1" type="ORF">BXY41_109182</name>
</gene>
<dbReference type="EMBL" id="PTJA01000009">
    <property type="protein sequence ID" value="PPK79703.1"/>
    <property type="molecule type" value="Genomic_DNA"/>
</dbReference>
<sequence length="74" mass="8504">MDNLAEKIRKEIEAKKDLIAQAEAMHADPEKQKQTEELVLGILKEQLSKMKEYQQALESVLTSSEEQTKEEQDS</sequence>
<dbReference type="RefSeq" id="WP_104438116.1">
    <property type="nucleotide sequence ID" value="NZ_PTJA01000009.1"/>
</dbReference>
<keyword evidence="2" id="KW-1185">Reference proteome</keyword>
<accession>A0A2S6HQ42</accession>
<organism evidence="1 2">
    <name type="scientific">Lacrimispora xylanisolvens</name>
    <dbReference type="NCBI Taxonomy" id="384636"/>
    <lineage>
        <taxon>Bacteria</taxon>
        <taxon>Bacillati</taxon>
        <taxon>Bacillota</taxon>
        <taxon>Clostridia</taxon>
        <taxon>Lachnospirales</taxon>
        <taxon>Lachnospiraceae</taxon>
        <taxon>Lacrimispora</taxon>
    </lineage>
</organism>